<gene>
    <name evidence="7" type="ORF">BDI24065_01882</name>
</gene>
<dbReference type="PANTHER" id="PTHR30086:SF20">
    <property type="entry name" value="ARGININE EXPORTER PROTEIN ARGO-RELATED"/>
    <property type="match status" value="1"/>
</dbReference>
<feature type="transmembrane region" description="Helical" evidence="6">
    <location>
        <begin position="39"/>
        <end position="59"/>
    </location>
</feature>
<keyword evidence="2" id="KW-1003">Cell membrane</keyword>
<dbReference type="InterPro" id="IPR001123">
    <property type="entry name" value="LeuE-type"/>
</dbReference>
<evidence type="ECO:0000256" key="3">
    <source>
        <dbReference type="ARBA" id="ARBA00022692"/>
    </source>
</evidence>
<dbReference type="GO" id="GO:0005886">
    <property type="term" value="C:plasma membrane"/>
    <property type="evidence" value="ECO:0007669"/>
    <property type="project" value="UniProtKB-SubCell"/>
</dbReference>
<evidence type="ECO:0000256" key="6">
    <source>
        <dbReference type="SAM" id="Phobius"/>
    </source>
</evidence>
<keyword evidence="5 6" id="KW-0472">Membrane</keyword>
<feature type="transmembrane region" description="Helical" evidence="6">
    <location>
        <begin position="182"/>
        <end position="199"/>
    </location>
</feature>
<protein>
    <submittedName>
        <fullName evidence="7">Lysine transporter LysE</fullName>
    </submittedName>
</protein>
<name>A0A6P2JED8_9BURK</name>
<dbReference type="GO" id="GO:0033228">
    <property type="term" value="P:cysteine export across plasma membrane"/>
    <property type="evidence" value="ECO:0007669"/>
    <property type="project" value="TreeGrafter"/>
</dbReference>
<dbReference type="PANTHER" id="PTHR30086">
    <property type="entry name" value="ARGININE EXPORTER PROTEIN ARGO"/>
    <property type="match status" value="1"/>
</dbReference>
<accession>A0A6P2JED8</accession>
<evidence type="ECO:0000313" key="7">
    <source>
        <dbReference type="EMBL" id="VWB41933.1"/>
    </source>
</evidence>
<evidence type="ECO:0000256" key="5">
    <source>
        <dbReference type="ARBA" id="ARBA00023136"/>
    </source>
</evidence>
<dbReference type="Proteomes" id="UP000494125">
    <property type="component" value="Unassembled WGS sequence"/>
</dbReference>
<feature type="transmembrane region" description="Helical" evidence="6">
    <location>
        <begin position="66"/>
        <end position="86"/>
    </location>
</feature>
<dbReference type="AlphaFoldDB" id="A0A6P2JED8"/>
<dbReference type="GO" id="GO:0015171">
    <property type="term" value="F:amino acid transmembrane transporter activity"/>
    <property type="evidence" value="ECO:0007669"/>
    <property type="project" value="TreeGrafter"/>
</dbReference>
<evidence type="ECO:0000313" key="8">
    <source>
        <dbReference type="Proteomes" id="UP000494125"/>
    </source>
</evidence>
<proteinExistence type="predicted"/>
<evidence type="ECO:0000256" key="2">
    <source>
        <dbReference type="ARBA" id="ARBA00022475"/>
    </source>
</evidence>
<dbReference type="GeneID" id="93026958"/>
<dbReference type="Pfam" id="PF01810">
    <property type="entry name" value="LysE"/>
    <property type="match status" value="1"/>
</dbReference>
<dbReference type="RefSeq" id="WP_151049512.1">
    <property type="nucleotide sequence ID" value="NZ_CABVPN010000007.1"/>
</dbReference>
<keyword evidence="8" id="KW-1185">Reference proteome</keyword>
<reference evidence="7 8" key="1">
    <citation type="submission" date="2019-09" db="EMBL/GenBank/DDBJ databases">
        <authorList>
            <person name="Depoorter E."/>
        </authorList>
    </citation>
    <scope>NUCLEOTIDE SEQUENCE [LARGE SCALE GENOMIC DNA]</scope>
    <source>
        <strain evidence="7">LMG 24065</strain>
    </source>
</reference>
<dbReference type="EMBL" id="CABVPN010000007">
    <property type="protein sequence ID" value="VWB41933.1"/>
    <property type="molecule type" value="Genomic_DNA"/>
</dbReference>
<feature type="transmembrane region" description="Helical" evidence="6">
    <location>
        <begin position="149"/>
        <end position="170"/>
    </location>
</feature>
<evidence type="ECO:0000256" key="1">
    <source>
        <dbReference type="ARBA" id="ARBA00004651"/>
    </source>
</evidence>
<sequence>MSMLVSMAAFALASSITPGPVNLVALGAGARHGLGASLRYAAGATLGFVALFLLIGLGLHAALARWPMLTTATQWSGIAFLLYLALRLALDDGRLSADPADPDARNVAGPSAAAGAAMQWLNPKAWLACVAAMGAYAADGDRAQVWQFAALYLVICFASIACWGYAGASLRHWLANARRMRLFNRAMALLLAGSALYLLDV</sequence>
<keyword evidence="4 6" id="KW-1133">Transmembrane helix</keyword>
<evidence type="ECO:0000256" key="4">
    <source>
        <dbReference type="ARBA" id="ARBA00022989"/>
    </source>
</evidence>
<organism evidence="7 8">
    <name type="scientific">Burkholderia diffusa</name>
    <dbReference type="NCBI Taxonomy" id="488732"/>
    <lineage>
        <taxon>Bacteria</taxon>
        <taxon>Pseudomonadati</taxon>
        <taxon>Pseudomonadota</taxon>
        <taxon>Betaproteobacteria</taxon>
        <taxon>Burkholderiales</taxon>
        <taxon>Burkholderiaceae</taxon>
        <taxon>Burkholderia</taxon>
        <taxon>Burkholderia cepacia complex</taxon>
    </lineage>
</organism>
<keyword evidence="3 6" id="KW-0812">Transmembrane</keyword>
<comment type="subcellular location">
    <subcellularLocation>
        <location evidence="1">Cell membrane</location>
        <topology evidence="1">Multi-pass membrane protein</topology>
    </subcellularLocation>
</comment>